<dbReference type="NCBIfam" id="TIGR02937">
    <property type="entry name" value="sigma70-ECF"/>
    <property type="match status" value="1"/>
</dbReference>
<evidence type="ECO:0000259" key="5">
    <source>
        <dbReference type="Pfam" id="PF04542"/>
    </source>
</evidence>
<evidence type="ECO:0000259" key="6">
    <source>
        <dbReference type="Pfam" id="PF08281"/>
    </source>
</evidence>
<dbReference type="InterPro" id="IPR014327">
    <property type="entry name" value="RNA_pol_sigma70_bacteroid"/>
</dbReference>
<protein>
    <submittedName>
        <fullName evidence="7">RNA polymerase sigma-70 factor, ECF subfamily</fullName>
    </submittedName>
</protein>
<dbReference type="SUPFAM" id="SSF88659">
    <property type="entry name" value="Sigma3 and sigma4 domains of RNA polymerase sigma factors"/>
    <property type="match status" value="1"/>
</dbReference>
<dbReference type="PRINTS" id="PR00038">
    <property type="entry name" value="HTHLUXR"/>
</dbReference>
<dbReference type="GO" id="GO:0006352">
    <property type="term" value="P:DNA-templated transcription initiation"/>
    <property type="evidence" value="ECO:0007669"/>
    <property type="project" value="InterPro"/>
</dbReference>
<dbReference type="GO" id="GO:0016987">
    <property type="term" value="F:sigma factor activity"/>
    <property type="evidence" value="ECO:0007669"/>
    <property type="project" value="UniProtKB-KW"/>
</dbReference>
<keyword evidence="3" id="KW-0731">Sigma factor</keyword>
<dbReference type="InterPro" id="IPR013249">
    <property type="entry name" value="RNA_pol_sigma70_r4_t2"/>
</dbReference>
<reference evidence="7 8" key="1">
    <citation type="submission" date="2016-11" db="EMBL/GenBank/DDBJ databases">
        <authorList>
            <person name="Jaros S."/>
            <person name="Januszkiewicz K."/>
            <person name="Wedrychowicz H."/>
        </authorList>
    </citation>
    <scope>NUCLEOTIDE SEQUENCE [LARGE SCALE GENOMIC DNA]</scope>
    <source>
        <strain evidence="7 8">CGMCC 1.12145</strain>
    </source>
</reference>
<dbReference type="AlphaFoldDB" id="A0A1K1RRX7"/>
<dbReference type="InterPro" id="IPR036388">
    <property type="entry name" value="WH-like_DNA-bd_sf"/>
</dbReference>
<dbReference type="InterPro" id="IPR007627">
    <property type="entry name" value="RNA_pol_sigma70_r2"/>
</dbReference>
<dbReference type="InterPro" id="IPR000792">
    <property type="entry name" value="Tscrpt_reg_LuxR_C"/>
</dbReference>
<dbReference type="Gene3D" id="1.10.10.10">
    <property type="entry name" value="Winged helix-like DNA-binding domain superfamily/Winged helix DNA-binding domain"/>
    <property type="match status" value="1"/>
</dbReference>
<sequence>MNSTKEHIISESLLKGFSKGDRKAFKTIFDIMERRLYGFVFSYTKSEYIAEEIVQEVFIRIWERRADIGLKGSFSALLYTMAKNLTLNYLRNASQRAVIRDELWNNMSELREETESEVIFAEYRDILDNIIDHLPQKKRSIYIMSREEGRSNAEIADIMGISQKTVKNHLWKIIETIRVQLQPHLENTIKLLLLFSAFCFL</sequence>
<feature type="domain" description="RNA polymerase sigma factor 70 region 4 type 2" evidence="6">
    <location>
        <begin position="125"/>
        <end position="170"/>
    </location>
</feature>
<evidence type="ECO:0000256" key="2">
    <source>
        <dbReference type="ARBA" id="ARBA00023015"/>
    </source>
</evidence>
<dbReference type="Pfam" id="PF08281">
    <property type="entry name" value="Sigma70_r4_2"/>
    <property type="match status" value="1"/>
</dbReference>
<dbReference type="Pfam" id="PF04542">
    <property type="entry name" value="Sigma70_r2"/>
    <property type="match status" value="1"/>
</dbReference>
<keyword evidence="8" id="KW-1185">Reference proteome</keyword>
<keyword evidence="2" id="KW-0805">Transcription regulation</keyword>
<accession>A0A1K1RRX7</accession>
<dbReference type="NCBIfam" id="TIGR02985">
    <property type="entry name" value="Sig70_bacteroi1"/>
    <property type="match status" value="1"/>
</dbReference>
<comment type="similarity">
    <text evidence="1">Belongs to the sigma-70 factor family. ECF subfamily.</text>
</comment>
<dbReference type="OrthoDB" id="759001at2"/>
<dbReference type="EMBL" id="FPJE01000033">
    <property type="protein sequence ID" value="SFW74833.1"/>
    <property type="molecule type" value="Genomic_DNA"/>
</dbReference>
<dbReference type="PANTHER" id="PTHR43133">
    <property type="entry name" value="RNA POLYMERASE ECF-TYPE SIGMA FACTO"/>
    <property type="match status" value="1"/>
</dbReference>
<name>A0A1K1RRX7_9FLAO</name>
<dbReference type="InterPro" id="IPR039425">
    <property type="entry name" value="RNA_pol_sigma-70-like"/>
</dbReference>
<keyword evidence="4" id="KW-0804">Transcription</keyword>
<evidence type="ECO:0000313" key="7">
    <source>
        <dbReference type="EMBL" id="SFW74833.1"/>
    </source>
</evidence>
<dbReference type="RefSeq" id="WP_072319170.1">
    <property type="nucleotide sequence ID" value="NZ_FPJE01000033.1"/>
</dbReference>
<dbReference type="InterPro" id="IPR013325">
    <property type="entry name" value="RNA_pol_sigma_r2"/>
</dbReference>
<gene>
    <name evidence="7" type="ORF">SAMN02927921_03936</name>
</gene>
<dbReference type="Proteomes" id="UP000182248">
    <property type="component" value="Unassembled WGS sequence"/>
</dbReference>
<evidence type="ECO:0000256" key="4">
    <source>
        <dbReference type="ARBA" id="ARBA00023163"/>
    </source>
</evidence>
<feature type="domain" description="RNA polymerase sigma-70 region 2" evidence="5">
    <location>
        <begin position="33"/>
        <end position="94"/>
    </location>
</feature>
<dbReference type="PANTHER" id="PTHR43133:SF46">
    <property type="entry name" value="RNA POLYMERASE SIGMA-70 FACTOR ECF SUBFAMILY"/>
    <property type="match status" value="1"/>
</dbReference>
<evidence type="ECO:0000313" key="8">
    <source>
        <dbReference type="Proteomes" id="UP000182248"/>
    </source>
</evidence>
<dbReference type="Gene3D" id="1.10.1740.10">
    <property type="match status" value="1"/>
</dbReference>
<proteinExistence type="inferred from homology"/>
<organism evidence="7 8">
    <name type="scientific">Sinomicrobium oceani</name>
    <dbReference type="NCBI Taxonomy" id="1150368"/>
    <lineage>
        <taxon>Bacteria</taxon>
        <taxon>Pseudomonadati</taxon>
        <taxon>Bacteroidota</taxon>
        <taxon>Flavobacteriia</taxon>
        <taxon>Flavobacteriales</taxon>
        <taxon>Flavobacteriaceae</taxon>
        <taxon>Sinomicrobium</taxon>
    </lineage>
</organism>
<dbReference type="SUPFAM" id="SSF88946">
    <property type="entry name" value="Sigma2 domain of RNA polymerase sigma factors"/>
    <property type="match status" value="1"/>
</dbReference>
<dbReference type="InterPro" id="IPR013324">
    <property type="entry name" value="RNA_pol_sigma_r3/r4-like"/>
</dbReference>
<evidence type="ECO:0000256" key="3">
    <source>
        <dbReference type="ARBA" id="ARBA00023082"/>
    </source>
</evidence>
<evidence type="ECO:0000256" key="1">
    <source>
        <dbReference type="ARBA" id="ARBA00010641"/>
    </source>
</evidence>
<dbReference type="STRING" id="1150368.SAMN02927921_03936"/>
<dbReference type="GO" id="GO:0003677">
    <property type="term" value="F:DNA binding"/>
    <property type="evidence" value="ECO:0007669"/>
    <property type="project" value="InterPro"/>
</dbReference>
<dbReference type="InterPro" id="IPR014284">
    <property type="entry name" value="RNA_pol_sigma-70_dom"/>
</dbReference>